<keyword evidence="1" id="KW-1133">Transmembrane helix</keyword>
<sequence length="549" mass="63770">MYENIGTMANEMLNNLDEIIFGNNDTVESGILYSTKEVQKLLFQLNSEPYGDGDTMDTFIVDYFPHYIGFEFFYESNLKFVEETLGNPYFNSIIGMVTQTFDMGYIFDSVRLGTFSIIPLFLDVYVIKINDQFFNSIDKIVEKLFLLGSIIFIIGFIAVSWLIVMILNVKKNIQFTYSLLSMIDPVYYQDMQNVMNLFYGKTSGSIQINQNIQRTFNEIESHVPECPLELNGDLYIVSISDQLIEMWNLNEEHVIGSHMKYILTFKDESIYNQLARQANGSITKAKPINHCASIIINDTKKEMNVDFTSYYVSRNKNIKLVLMFKDTLNMEKETISVEEMTERNNDIKTNMIPEKLRSKIDLNSDIKHFSSHYLFFTAIEIMSMKEYMNDHAANETRKYFKNFENKIIEACNSQENDICYLKKIGNVFIVGFNFVQQKANFYNPAQVACDFVKNMNSYALSNHYVIRSGAVTSKSASTILMDKNTFKFDIYSNKIKALLLLLKSGLKYDFIIPQKMKSFIPLSMQSNFNETEIVHANMKSERGYKFYYE</sequence>
<evidence type="ECO:0000313" key="3">
    <source>
        <dbReference type="Proteomes" id="UP001470230"/>
    </source>
</evidence>
<evidence type="ECO:0000256" key="1">
    <source>
        <dbReference type="SAM" id="Phobius"/>
    </source>
</evidence>
<dbReference type="EMBL" id="JAPFFF010000057">
    <property type="protein sequence ID" value="KAK8837862.1"/>
    <property type="molecule type" value="Genomic_DNA"/>
</dbReference>
<name>A0ABR2GVA0_9EUKA</name>
<comment type="caution">
    <text evidence="2">The sequence shown here is derived from an EMBL/GenBank/DDBJ whole genome shotgun (WGS) entry which is preliminary data.</text>
</comment>
<reference evidence="2 3" key="1">
    <citation type="submission" date="2024-04" db="EMBL/GenBank/DDBJ databases">
        <title>Tritrichomonas musculus Genome.</title>
        <authorList>
            <person name="Alves-Ferreira E."/>
            <person name="Grigg M."/>
            <person name="Lorenzi H."/>
            <person name="Galac M."/>
        </authorList>
    </citation>
    <scope>NUCLEOTIDE SEQUENCE [LARGE SCALE GENOMIC DNA]</scope>
    <source>
        <strain evidence="2 3">EAF2021</strain>
    </source>
</reference>
<keyword evidence="1" id="KW-0472">Membrane</keyword>
<protein>
    <recommendedName>
        <fullName evidence="4">Guanylate cyclase domain-containing protein</fullName>
    </recommendedName>
</protein>
<feature type="transmembrane region" description="Helical" evidence="1">
    <location>
        <begin position="144"/>
        <end position="167"/>
    </location>
</feature>
<keyword evidence="3" id="KW-1185">Reference proteome</keyword>
<organism evidence="2 3">
    <name type="scientific">Tritrichomonas musculus</name>
    <dbReference type="NCBI Taxonomy" id="1915356"/>
    <lineage>
        <taxon>Eukaryota</taxon>
        <taxon>Metamonada</taxon>
        <taxon>Parabasalia</taxon>
        <taxon>Tritrichomonadida</taxon>
        <taxon>Tritrichomonadidae</taxon>
        <taxon>Tritrichomonas</taxon>
    </lineage>
</organism>
<evidence type="ECO:0000313" key="2">
    <source>
        <dbReference type="EMBL" id="KAK8837862.1"/>
    </source>
</evidence>
<gene>
    <name evidence="2" type="ORF">M9Y10_035801</name>
</gene>
<evidence type="ECO:0008006" key="4">
    <source>
        <dbReference type="Google" id="ProtNLM"/>
    </source>
</evidence>
<proteinExistence type="predicted"/>
<keyword evidence="1" id="KW-0812">Transmembrane</keyword>
<dbReference type="Proteomes" id="UP001470230">
    <property type="component" value="Unassembled WGS sequence"/>
</dbReference>
<accession>A0ABR2GVA0</accession>